<dbReference type="InterPro" id="IPR036388">
    <property type="entry name" value="WH-like_DNA-bd_sf"/>
</dbReference>
<sequence>MNLLPSAPAPTSTPAPTALLDRRRQDAPDDWTLLHRQWSGLVHGLARQALGDPREAEDVTQQVFTAAWRGRDGYAPERGSFPAWLVGITRRKVADALAARTRRAQLATAAAGVLTPVAERAGGDPEAALDRLVVGRALERLSEPQRRVLRLAFYQDLTQTQIAHVTGWPLGTVKSHTRRGLDRLRRSLEEEGLAAA</sequence>
<evidence type="ECO:0000256" key="3">
    <source>
        <dbReference type="ARBA" id="ARBA00023082"/>
    </source>
</evidence>
<feature type="region of interest" description="Disordered" evidence="6">
    <location>
        <begin position="1"/>
        <end position="21"/>
    </location>
</feature>
<comment type="similarity">
    <text evidence="1">Belongs to the sigma-70 factor family. ECF subfamily.</text>
</comment>
<evidence type="ECO:0000256" key="5">
    <source>
        <dbReference type="ARBA" id="ARBA00023163"/>
    </source>
</evidence>
<reference evidence="9 10" key="1">
    <citation type="submission" date="2015-10" db="EMBL/GenBank/DDBJ databases">
        <title>Draft genome sequence of Streptomyces bungoensis DSM 41781, type strain for the species Streptomyces bungoensis.</title>
        <authorList>
            <person name="Ruckert C."/>
            <person name="Winkler A."/>
            <person name="Kalinowski J."/>
            <person name="Kampfer P."/>
            <person name="Glaeser S."/>
        </authorList>
    </citation>
    <scope>NUCLEOTIDE SEQUENCE [LARGE SCALE GENOMIC DNA]</scope>
    <source>
        <strain evidence="9 10">DSM 41781</strain>
    </source>
</reference>
<dbReference type="SUPFAM" id="SSF88659">
    <property type="entry name" value="Sigma3 and sigma4 domains of RNA polymerase sigma factors"/>
    <property type="match status" value="1"/>
</dbReference>
<keyword evidence="3" id="KW-0731">Sigma factor</keyword>
<feature type="domain" description="RNA polymerase sigma-70 region 2" evidence="7">
    <location>
        <begin position="35"/>
        <end position="102"/>
    </location>
</feature>
<name>A0A101TAR8_9ACTN</name>
<dbReference type="Gene3D" id="1.10.10.10">
    <property type="entry name" value="Winged helix-like DNA-binding domain superfamily/Winged helix DNA-binding domain"/>
    <property type="match status" value="1"/>
</dbReference>
<dbReference type="GO" id="GO:0003677">
    <property type="term" value="F:DNA binding"/>
    <property type="evidence" value="ECO:0007669"/>
    <property type="project" value="UniProtKB-KW"/>
</dbReference>
<dbReference type="InterPro" id="IPR013325">
    <property type="entry name" value="RNA_pol_sigma_r2"/>
</dbReference>
<dbReference type="Proteomes" id="UP000053024">
    <property type="component" value="Unassembled WGS sequence"/>
</dbReference>
<dbReference type="Pfam" id="PF04545">
    <property type="entry name" value="Sigma70_r4"/>
    <property type="match status" value="1"/>
</dbReference>
<evidence type="ECO:0000313" key="9">
    <source>
        <dbReference type="EMBL" id="KUN88884.1"/>
    </source>
</evidence>
<dbReference type="NCBIfam" id="TIGR02937">
    <property type="entry name" value="sigma70-ECF"/>
    <property type="match status" value="1"/>
</dbReference>
<comment type="caution">
    <text evidence="9">The sequence shown here is derived from an EMBL/GenBank/DDBJ whole genome shotgun (WGS) entry which is preliminary data.</text>
</comment>
<organism evidence="9 10">
    <name type="scientific">Streptomyces bungoensis</name>
    <dbReference type="NCBI Taxonomy" id="285568"/>
    <lineage>
        <taxon>Bacteria</taxon>
        <taxon>Bacillati</taxon>
        <taxon>Actinomycetota</taxon>
        <taxon>Actinomycetes</taxon>
        <taxon>Kitasatosporales</taxon>
        <taxon>Streptomycetaceae</taxon>
        <taxon>Streptomyces</taxon>
    </lineage>
</organism>
<dbReference type="Gene3D" id="1.10.1740.10">
    <property type="match status" value="1"/>
</dbReference>
<protein>
    <submittedName>
        <fullName evidence="9">Siderophore-interacting protein</fullName>
    </submittedName>
</protein>
<evidence type="ECO:0000259" key="7">
    <source>
        <dbReference type="Pfam" id="PF04542"/>
    </source>
</evidence>
<proteinExistence type="inferred from homology"/>
<dbReference type="PANTHER" id="PTHR43133:SF62">
    <property type="entry name" value="RNA POLYMERASE SIGMA FACTOR SIGZ"/>
    <property type="match status" value="1"/>
</dbReference>
<evidence type="ECO:0000256" key="6">
    <source>
        <dbReference type="SAM" id="MobiDB-lite"/>
    </source>
</evidence>
<dbReference type="InterPro" id="IPR007627">
    <property type="entry name" value="RNA_pol_sigma70_r2"/>
</dbReference>
<evidence type="ECO:0000259" key="8">
    <source>
        <dbReference type="Pfam" id="PF04545"/>
    </source>
</evidence>
<feature type="domain" description="RNA polymerase sigma-70 region 4" evidence="8">
    <location>
        <begin position="137"/>
        <end position="185"/>
    </location>
</feature>
<dbReference type="PANTHER" id="PTHR43133">
    <property type="entry name" value="RNA POLYMERASE ECF-TYPE SIGMA FACTO"/>
    <property type="match status" value="1"/>
</dbReference>
<gene>
    <name evidence="9" type="ORF">AQJ66_05285</name>
</gene>
<dbReference type="CDD" id="cd06171">
    <property type="entry name" value="Sigma70_r4"/>
    <property type="match status" value="1"/>
</dbReference>
<evidence type="ECO:0000256" key="4">
    <source>
        <dbReference type="ARBA" id="ARBA00023125"/>
    </source>
</evidence>
<dbReference type="InterPro" id="IPR013324">
    <property type="entry name" value="RNA_pol_sigma_r3/r4-like"/>
</dbReference>
<dbReference type="EMBL" id="LMWX01000008">
    <property type="protein sequence ID" value="KUN88884.1"/>
    <property type="molecule type" value="Genomic_DNA"/>
</dbReference>
<evidence type="ECO:0000256" key="2">
    <source>
        <dbReference type="ARBA" id="ARBA00023015"/>
    </source>
</evidence>
<keyword evidence="10" id="KW-1185">Reference proteome</keyword>
<keyword evidence="2" id="KW-0805">Transcription regulation</keyword>
<dbReference type="InterPro" id="IPR007630">
    <property type="entry name" value="RNA_pol_sigma70_r4"/>
</dbReference>
<dbReference type="AlphaFoldDB" id="A0A101TAR8"/>
<dbReference type="OrthoDB" id="5243766at2"/>
<accession>A0A101TAR8</accession>
<keyword evidence="4" id="KW-0238">DNA-binding</keyword>
<dbReference type="Pfam" id="PF04542">
    <property type="entry name" value="Sigma70_r2"/>
    <property type="match status" value="1"/>
</dbReference>
<dbReference type="RefSeq" id="WP_061917267.1">
    <property type="nucleotide sequence ID" value="NZ_JBEYBH010000005.1"/>
</dbReference>
<dbReference type="InterPro" id="IPR014284">
    <property type="entry name" value="RNA_pol_sigma-70_dom"/>
</dbReference>
<dbReference type="GO" id="GO:0006352">
    <property type="term" value="P:DNA-templated transcription initiation"/>
    <property type="evidence" value="ECO:0007669"/>
    <property type="project" value="InterPro"/>
</dbReference>
<dbReference type="GO" id="GO:0016987">
    <property type="term" value="F:sigma factor activity"/>
    <property type="evidence" value="ECO:0007669"/>
    <property type="project" value="UniProtKB-KW"/>
</dbReference>
<dbReference type="SUPFAM" id="SSF88946">
    <property type="entry name" value="Sigma2 domain of RNA polymerase sigma factors"/>
    <property type="match status" value="1"/>
</dbReference>
<dbReference type="STRING" id="285568.AQJ66_05285"/>
<keyword evidence="5" id="KW-0804">Transcription</keyword>
<dbReference type="InterPro" id="IPR039425">
    <property type="entry name" value="RNA_pol_sigma-70-like"/>
</dbReference>
<evidence type="ECO:0000313" key="10">
    <source>
        <dbReference type="Proteomes" id="UP000053024"/>
    </source>
</evidence>
<evidence type="ECO:0000256" key="1">
    <source>
        <dbReference type="ARBA" id="ARBA00010641"/>
    </source>
</evidence>